<feature type="non-terminal residue" evidence="1">
    <location>
        <position position="544"/>
    </location>
</feature>
<accession>A0A9Q0NBI8</accession>
<evidence type="ECO:0000313" key="1">
    <source>
        <dbReference type="EMBL" id="KAJ6647038.1"/>
    </source>
</evidence>
<dbReference type="EMBL" id="WJQU01000001">
    <property type="protein sequence ID" value="KAJ6647038.1"/>
    <property type="molecule type" value="Genomic_DNA"/>
</dbReference>
<organism evidence="1 2">
    <name type="scientific">Pseudolycoriella hygida</name>
    <dbReference type="NCBI Taxonomy" id="35572"/>
    <lineage>
        <taxon>Eukaryota</taxon>
        <taxon>Metazoa</taxon>
        <taxon>Ecdysozoa</taxon>
        <taxon>Arthropoda</taxon>
        <taxon>Hexapoda</taxon>
        <taxon>Insecta</taxon>
        <taxon>Pterygota</taxon>
        <taxon>Neoptera</taxon>
        <taxon>Endopterygota</taxon>
        <taxon>Diptera</taxon>
        <taxon>Nematocera</taxon>
        <taxon>Sciaroidea</taxon>
        <taxon>Sciaridae</taxon>
        <taxon>Pseudolycoriella</taxon>
    </lineage>
</organism>
<evidence type="ECO:0000313" key="2">
    <source>
        <dbReference type="Proteomes" id="UP001151699"/>
    </source>
</evidence>
<dbReference type="Proteomes" id="UP001151699">
    <property type="component" value="Chromosome A"/>
</dbReference>
<keyword evidence="2" id="KW-1185">Reference proteome</keyword>
<protein>
    <submittedName>
        <fullName evidence="1">Uncharacterized protein</fullName>
    </submittedName>
</protein>
<feature type="non-terminal residue" evidence="1">
    <location>
        <position position="1"/>
    </location>
</feature>
<name>A0A9Q0NBI8_9DIPT</name>
<reference evidence="1" key="1">
    <citation type="submission" date="2022-07" db="EMBL/GenBank/DDBJ databases">
        <authorList>
            <person name="Trinca V."/>
            <person name="Uliana J.V.C."/>
            <person name="Torres T.T."/>
            <person name="Ward R.J."/>
            <person name="Monesi N."/>
        </authorList>
    </citation>
    <scope>NUCLEOTIDE SEQUENCE</scope>
    <source>
        <strain evidence="1">HSMRA1968</strain>
        <tissue evidence="1">Whole embryos</tissue>
    </source>
</reference>
<proteinExistence type="predicted"/>
<sequence>AREDYVCNVEKTIESSSVQLCQGKRSRQLINISYGEGDNTLSVDVEPEPDDDNDINFEKTVSAHYKKQIGNQRPPGLLQKILNSADVTSAVDRAKLSTPKFTMIAAAIARACDEDINHSTISCSSVSRKRSRNRQSIVSNIREDFKLSMESTPWLIVHWDGKKMGNYNDAEDFDETEEDEKVDRIATVVIGSSYCYLVFFSRLYRNSAGYNENGTKLEQILEIAKSNDGTGATIAKIVYRNLVTWEAVDKVIGLCFDTTASNTEMRKGACILLQKKHHIGEVVLRGVFITLFGNTKSPRVEIFKRFKSAWDHLDKKSFQPIENKHFKQKFASAQRTDTIQFLNTTISNHDSSYIPRKDYLELMELCLLVLGHPIENYTFKACGADHHARWMFKLIYSFKIYLFRHQFTLTAQEEANLRNFCLFGCLLYVKYWIQCPRPTDAPINDPRFFMDIRKYNGVNKEVAESALNKFRNHMWYLSAELVVLALFSDEVSTQEKARMMTAMHAQADLNWNRQNIRLENIKGLAKKHLSDLVGPQIMPALLRL</sequence>
<dbReference type="OrthoDB" id="8053568at2759"/>
<comment type="caution">
    <text evidence="1">The sequence shown here is derived from an EMBL/GenBank/DDBJ whole genome shotgun (WGS) entry which is preliminary data.</text>
</comment>
<dbReference type="AlphaFoldDB" id="A0A9Q0NBI8"/>
<gene>
    <name evidence="1" type="ORF">Bhyg_02256</name>
</gene>